<proteinExistence type="predicted"/>
<evidence type="ECO:0000313" key="2">
    <source>
        <dbReference type="EMBL" id="KEH26950.1"/>
    </source>
</evidence>
<reference evidence="2 4" key="1">
    <citation type="journal article" date="2011" name="Nature">
        <title>The Medicago genome provides insight into the evolution of rhizobial symbioses.</title>
        <authorList>
            <person name="Young N.D."/>
            <person name="Debelle F."/>
            <person name="Oldroyd G.E."/>
            <person name="Geurts R."/>
            <person name="Cannon S.B."/>
            <person name="Udvardi M.K."/>
            <person name="Benedito V.A."/>
            <person name="Mayer K.F."/>
            <person name="Gouzy J."/>
            <person name="Schoof H."/>
            <person name="Van de Peer Y."/>
            <person name="Proost S."/>
            <person name="Cook D.R."/>
            <person name="Meyers B.C."/>
            <person name="Spannagl M."/>
            <person name="Cheung F."/>
            <person name="De Mita S."/>
            <person name="Krishnakumar V."/>
            <person name="Gundlach H."/>
            <person name="Zhou S."/>
            <person name="Mudge J."/>
            <person name="Bharti A.K."/>
            <person name="Murray J.D."/>
            <person name="Naoumkina M.A."/>
            <person name="Rosen B."/>
            <person name="Silverstein K.A."/>
            <person name="Tang H."/>
            <person name="Rombauts S."/>
            <person name="Zhao P.X."/>
            <person name="Zhou P."/>
            <person name="Barbe V."/>
            <person name="Bardou P."/>
            <person name="Bechner M."/>
            <person name="Bellec A."/>
            <person name="Berger A."/>
            <person name="Berges H."/>
            <person name="Bidwell S."/>
            <person name="Bisseling T."/>
            <person name="Choisne N."/>
            <person name="Couloux A."/>
            <person name="Denny R."/>
            <person name="Deshpande S."/>
            <person name="Dai X."/>
            <person name="Doyle J.J."/>
            <person name="Dudez A.M."/>
            <person name="Farmer A.D."/>
            <person name="Fouteau S."/>
            <person name="Franken C."/>
            <person name="Gibelin C."/>
            <person name="Gish J."/>
            <person name="Goldstein S."/>
            <person name="Gonzalez A.J."/>
            <person name="Green P.J."/>
            <person name="Hallab A."/>
            <person name="Hartog M."/>
            <person name="Hua A."/>
            <person name="Humphray S.J."/>
            <person name="Jeong D.H."/>
            <person name="Jing Y."/>
            <person name="Jocker A."/>
            <person name="Kenton S.M."/>
            <person name="Kim D.J."/>
            <person name="Klee K."/>
            <person name="Lai H."/>
            <person name="Lang C."/>
            <person name="Lin S."/>
            <person name="Macmil S.L."/>
            <person name="Magdelenat G."/>
            <person name="Matthews L."/>
            <person name="McCorrison J."/>
            <person name="Monaghan E.L."/>
            <person name="Mun J.H."/>
            <person name="Najar F.Z."/>
            <person name="Nicholson C."/>
            <person name="Noirot C."/>
            <person name="O'Bleness M."/>
            <person name="Paule C.R."/>
            <person name="Poulain J."/>
            <person name="Prion F."/>
            <person name="Qin B."/>
            <person name="Qu C."/>
            <person name="Retzel E.F."/>
            <person name="Riddle C."/>
            <person name="Sallet E."/>
            <person name="Samain S."/>
            <person name="Samson N."/>
            <person name="Sanders I."/>
            <person name="Saurat O."/>
            <person name="Scarpelli C."/>
            <person name="Schiex T."/>
            <person name="Segurens B."/>
            <person name="Severin A.J."/>
            <person name="Sherrier D.J."/>
            <person name="Shi R."/>
            <person name="Sims S."/>
            <person name="Singer S.R."/>
            <person name="Sinharoy S."/>
            <person name="Sterck L."/>
            <person name="Viollet A."/>
            <person name="Wang B.B."/>
            <person name="Wang K."/>
            <person name="Wang M."/>
            <person name="Wang X."/>
            <person name="Warfsmann J."/>
            <person name="Weissenbach J."/>
            <person name="White D.D."/>
            <person name="White J.D."/>
            <person name="Wiley G.B."/>
            <person name="Wincker P."/>
            <person name="Xing Y."/>
            <person name="Yang L."/>
            <person name="Yao Z."/>
            <person name="Ying F."/>
            <person name="Zhai J."/>
            <person name="Zhou L."/>
            <person name="Zuber A."/>
            <person name="Denarie J."/>
            <person name="Dixon R.A."/>
            <person name="May G.D."/>
            <person name="Schwartz D.C."/>
            <person name="Rogers J."/>
            <person name="Quetier F."/>
            <person name="Town C.D."/>
            <person name="Roe B.A."/>
        </authorList>
    </citation>
    <scope>NUCLEOTIDE SEQUENCE [LARGE SCALE GENOMIC DNA]</scope>
    <source>
        <strain evidence="2">A17</strain>
        <strain evidence="3 4">cv. Jemalong A17</strain>
    </source>
</reference>
<dbReference type="EMBL" id="CM001222">
    <property type="protein sequence ID" value="KEH26950.1"/>
    <property type="molecule type" value="Genomic_DNA"/>
</dbReference>
<keyword evidence="1" id="KW-0472">Membrane</keyword>
<evidence type="ECO:0000256" key="1">
    <source>
        <dbReference type="SAM" id="Phobius"/>
    </source>
</evidence>
<dbReference type="PaxDb" id="3880-AES84921"/>
<accession>G8A0D3</accession>
<sequence length="120" mass="14132">MLCGFSINTQNGMISERILIQTLIACSTDVLEIMPWDGCKAKQIAYAPRTSRAFLSQVYFIFMTNYFPWLTIVVVFPMALGSLIFLFPHKRNKVIRWYSIYICLIYLLLTTYAFYYHFQL</sequence>
<dbReference type="AlphaFoldDB" id="G8A0D3"/>
<dbReference type="GO" id="GO:0008137">
    <property type="term" value="F:NADH dehydrogenase (ubiquinone) activity"/>
    <property type="evidence" value="ECO:0007669"/>
    <property type="project" value="InterPro"/>
</dbReference>
<reference evidence="2 4" key="2">
    <citation type="journal article" date="2014" name="BMC Genomics">
        <title>An improved genome release (version Mt4.0) for the model legume Medicago truncatula.</title>
        <authorList>
            <person name="Tang H."/>
            <person name="Krishnakumar V."/>
            <person name="Bidwell S."/>
            <person name="Rosen B."/>
            <person name="Chan A."/>
            <person name="Zhou S."/>
            <person name="Gentzbittel L."/>
            <person name="Childs K.L."/>
            <person name="Yandell M."/>
            <person name="Gundlach H."/>
            <person name="Mayer K.F."/>
            <person name="Schwartz D.C."/>
            <person name="Town C.D."/>
        </authorList>
    </citation>
    <scope>GENOME REANNOTATION</scope>
    <source>
        <strain evidence="2">A17</strain>
        <strain evidence="3 4">cv. Jemalong A17</strain>
    </source>
</reference>
<keyword evidence="4" id="KW-1185">Reference proteome</keyword>
<evidence type="ECO:0000313" key="3">
    <source>
        <dbReference type="EnsemblPlants" id="KEH26950"/>
    </source>
</evidence>
<dbReference type="eggNOG" id="KOG4845">
    <property type="taxonomic scope" value="Eukaryota"/>
</dbReference>
<organism evidence="2 4">
    <name type="scientific">Medicago truncatula</name>
    <name type="common">Barrel medic</name>
    <name type="synonym">Medicago tribuloides</name>
    <dbReference type="NCBI Taxonomy" id="3880"/>
    <lineage>
        <taxon>Eukaryota</taxon>
        <taxon>Viridiplantae</taxon>
        <taxon>Streptophyta</taxon>
        <taxon>Embryophyta</taxon>
        <taxon>Tracheophyta</taxon>
        <taxon>Spermatophyta</taxon>
        <taxon>Magnoliopsida</taxon>
        <taxon>eudicotyledons</taxon>
        <taxon>Gunneridae</taxon>
        <taxon>Pentapetalae</taxon>
        <taxon>rosids</taxon>
        <taxon>fabids</taxon>
        <taxon>Fabales</taxon>
        <taxon>Fabaceae</taxon>
        <taxon>Papilionoideae</taxon>
        <taxon>50 kb inversion clade</taxon>
        <taxon>NPAAA clade</taxon>
        <taxon>Hologalegina</taxon>
        <taxon>IRL clade</taxon>
        <taxon>Trifolieae</taxon>
        <taxon>Medicago</taxon>
    </lineage>
</organism>
<dbReference type="HOGENOM" id="CLU_2053147_0_0_1"/>
<feature type="transmembrane region" description="Helical" evidence="1">
    <location>
        <begin position="98"/>
        <end position="118"/>
    </location>
</feature>
<gene>
    <name evidence="2" type="ordered locus">MTR_6g080310</name>
</gene>
<dbReference type="GO" id="GO:0042773">
    <property type="term" value="P:ATP synthesis coupled electron transport"/>
    <property type="evidence" value="ECO:0007669"/>
    <property type="project" value="InterPro"/>
</dbReference>
<dbReference type="STRING" id="3880.G8A0D3"/>
<keyword evidence="1 2" id="KW-0812">Transmembrane</keyword>
<feature type="transmembrane region" description="Helical" evidence="1">
    <location>
        <begin position="66"/>
        <end position="86"/>
    </location>
</feature>
<dbReference type="PANTHER" id="PTHR43507">
    <property type="entry name" value="NADH-UBIQUINONE OXIDOREDUCTASE CHAIN 4"/>
    <property type="match status" value="1"/>
</dbReference>
<dbReference type="PANTHER" id="PTHR43507:SF21">
    <property type="entry name" value="NAD(P)H-QUINONE OXIDOREDUCTASE CHAIN 4, CHLOROPLASTIC"/>
    <property type="match status" value="1"/>
</dbReference>
<protein>
    <submittedName>
        <fullName evidence="2">Transmembrane protein, putative</fullName>
    </submittedName>
</protein>
<dbReference type="InterPro" id="IPR003918">
    <property type="entry name" value="NADH_UbQ_OxRdtase"/>
</dbReference>
<name>G8A0D3_MEDTR</name>
<keyword evidence="1" id="KW-1133">Transmembrane helix</keyword>
<reference evidence="3" key="3">
    <citation type="submission" date="2015-04" db="UniProtKB">
        <authorList>
            <consortium name="EnsemblPlants"/>
        </authorList>
    </citation>
    <scope>IDENTIFICATION</scope>
    <source>
        <strain evidence="3">cv. Jemalong A17</strain>
    </source>
</reference>
<evidence type="ECO:0000313" key="4">
    <source>
        <dbReference type="Proteomes" id="UP000002051"/>
    </source>
</evidence>
<dbReference type="Proteomes" id="UP000002051">
    <property type="component" value="Chromosome 6"/>
</dbReference>
<dbReference type="EnsemblPlants" id="KEH26950">
    <property type="protein sequence ID" value="KEH26950"/>
    <property type="gene ID" value="MTR_6g080310"/>
</dbReference>